<dbReference type="GO" id="GO:0016779">
    <property type="term" value="F:nucleotidyltransferase activity"/>
    <property type="evidence" value="ECO:0007669"/>
    <property type="project" value="UniProtKB-KW"/>
</dbReference>
<evidence type="ECO:0000256" key="6">
    <source>
        <dbReference type="ARBA" id="ARBA00022842"/>
    </source>
</evidence>
<dbReference type="PANTHER" id="PTHR47788:SF1">
    <property type="entry name" value="A-ADDING TRNA NUCLEOTIDYLTRANSFERASE"/>
    <property type="match status" value="1"/>
</dbReference>
<evidence type="ECO:0000256" key="4">
    <source>
        <dbReference type="ARBA" id="ARBA00022723"/>
    </source>
</evidence>
<keyword evidence="6" id="KW-0460">Magnesium</keyword>
<evidence type="ECO:0000256" key="2">
    <source>
        <dbReference type="ARBA" id="ARBA00022694"/>
    </source>
</evidence>
<evidence type="ECO:0000313" key="9">
    <source>
        <dbReference type="EMBL" id="GAI63009.1"/>
    </source>
</evidence>
<proteinExistence type="predicted"/>
<keyword evidence="4" id="KW-0479">Metal-binding</keyword>
<dbReference type="AlphaFoldDB" id="X1S5F3"/>
<keyword evidence="3" id="KW-0808">Transferase</keyword>
<comment type="caution">
    <text evidence="9">The sequence shown here is derived from an EMBL/GenBank/DDBJ whole genome shotgun (WGS) entry which is preliminary data.</text>
</comment>
<dbReference type="GO" id="GO:0000166">
    <property type="term" value="F:nucleotide binding"/>
    <property type="evidence" value="ECO:0007669"/>
    <property type="project" value="UniProtKB-KW"/>
</dbReference>
<organism evidence="9">
    <name type="scientific">marine sediment metagenome</name>
    <dbReference type="NCBI Taxonomy" id="412755"/>
    <lineage>
        <taxon>unclassified sequences</taxon>
        <taxon>metagenomes</taxon>
        <taxon>ecological metagenomes</taxon>
    </lineage>
</organism>
<protein>
    <recommendedName>
        <fullName evidence="8">tRNA nucleotidyltransferase/poly(A) polymerase RNA and SrmB- binding domain-containing protein</fullName>
    </recommendedName>
</protein>
<keyword evidence="2" id="KW-0819">tRNA processing</keyword>
<keyword evidence="3" id="KW-0548">Nucleotidyltransferase</keyword>
<accession>X1S5F3</accession>
<reference evidence="9" key="1">
    <citation type="journal article" date="2014" name="Front. Microbiol.">
        <title>High frequency of phylogenetically diverse reductive dehalogenase-homologous genes in deep subseafloor sedimentary metagenomes.</title>
        <authorList>
            <person name="Kawai M."/>
            <person name="Futagami T."/>
            <person name="Toyoda A."/>
            <person name="Takaki Y."/>
            <person name="Nishi S."/>
            <person name="Hori S."/>
            <person name="Arai W."/>
            <person name="Tsubouchi T."/>
            <person name="Morono Y."/>
            <person name="Uchiyama I."/>
            <person name="Ito T."/>
            <person name="Fujiyama A."/>
            <person name="Inagaki F."/>
            <person name="Takami H."/>
        </authorList>
    </citation>
    <scope>NUCLEOTIDE SEQUENCE</scope>
    <source>
        <strain evidence="9">Expedition CK06-06</strain>
    </source>
</reference>
<feature type="non-terminal residue" evidence="9">
    <location>
        <position position="193"/>
    </location>
</feature>
<dbReference type="Pfam" id="PF12627">
    <property type="entry name" value="PolyA_pol_RNAbd"/>
    <property type="match status" value="1"/>
</dbReference>
<dbReference type="GO" id="GO:0046872">
    <property type="term" value="F:metal ion binding"/>
    <property type="evidence" value="ECO:0007669"/>
    <property type="project" value="UniProtKB-KW"/>
</dbReference>
<comment type="cofactor">
    <cofactor evidence="1">
        <name>Mg(2+)</name>
        <dbReference type="ChEBI" id="CHEBI:18420"/>
    </cofactor>
</comment>
<keyword evidence="5" id="KW-0547">Nucleotide-binding</keyword>
<evidence type="ECO:0000256" key="1">
    <source>
        <dbReference type="ARBA" id="ARBA00001946"/>
    </source>
</evidence>
<gene>
    <name evidence="9" type="ORF">S12H4_05263</name>
</gene>
<dbReference type="Gene3D" id="1.10.3090.10">
    <property type="entry name" value="cca-adding enzyme, domain 2"/>
    <property type="match status" value="1"/>
</dbReference>
<evidence type="ECO:0000256" key="5">
    <source>
        <dbReference type="ARBA" id="ARBA00022741"/>
    </source>
</evidence>
<dbReference type="GO" id="GO:0003723">
    <property type="term" value="F:RNA binding"/>
    <property type="evidence" value="ECO:0007669"/>
    <property type="project" value="UniProtKB-KW"/>
</dbReference>
<dbReference type="EMBL" id="BARW01001719">
    <property type="protein sequence ID" value="GAI63009.1"/>
    <property type="molecule type" value="Genomic_DNA"/>
</dbReference>
<evidence type="ECO:0000256" key="3">
    <source>
        <dbReference type="ARBA" id="ARBA00022695"/>
    </source>
</evidence>
<dbReference type="InterPro" id="IPR052390">
    <property type="entry name" value="tRNA_nt/polyA_polymerase"/>
</dbReference>
<dbReference type="PANTHER" id="PTHR47788">
    <property type="entry name" value="POLYA POLYMERASE"/>
    <property type="match status" value="1"/>
</dbReference>
<dbReference type="GO" id="GO:0008033">
    <property type="term" value="P:tRNA processing"/>
    <property type="evidence" value="ECO:0007669"/>
    <property type="project" value="UniProtKB-KW"/>
</dbReference>
<dbReference type="SUPFAM" id="SSF81891">
    <property type="entry name" value="Poly A polymerase C-terminal region-like"/>
    <property type="match status" value="1"/>
</dbReference>
<sequence>MDRATEDFLKKAIDDKLLSRLRKKRIAEELILILKEENPLKSLKRLEELGALKYILPEVELGEDTVERFNKVKDNYNFWKRNISDEKIELWMIYFCCLIKNLEKSQIQRISKKLIFKQKSLDKINYCYSNSDQIMKIISQKNKISPSIIYLKLKGLPNEVLFLAMAESNTDIIRERICNYFEKYKKESLYISG</sequence>
<dbReference type="InterPro" id="IPR032828">
    <property type="entry name" value="PolyA_RNA-bd"/>
</dbReference>
<evidence type="ECO:0000256" key="7">
    <source>
        <dbReference type="ARBA" id="ARBA00022884"/>
    </source>
</evidence>
<feature type="domain" description="tRNA nucleotidyltransferase/poly(A) polymerase RNA and SrmB- binding" evidence="8">
    <location>
        <begin position="2"/>
        <end position="59"/>
    </location>
</feature>
<keyword evidence="7" id="KW-0694">RNA-binding</keyword>
<evidence type="ECO:0000259" key="8">
    <source>
        <dbReference type="Pfam" id="PF12627"/>
    </source>
</evidence>
<name>X1S5F3_9ZZZZ</name>